<evidence type="ECO:0000256" key="1">
    <source>
        <dbReference type="SAM" id="MobiDB-lite"/>
    </source>
</evidence>
<keyword evidence="3" id="KW-1185">Reference proteome</keyword>
<dbReference type="AlphaFoldDB" id="A0A6J5W9M4"/>
<feature type="compositionally biased region" description="Basic and acidic residues" evidence="1">
    <location>
        <begin position="48"/>
        <end position="57"/>
    </location>
</feature>
<name>A0A6J5W9M4_PRUAR</name>
<organism evidence="2 3">
    <name type="scientific">Prunus armeniaca</name>
    <name type="common">Apricot</name>
    <name type="synonym">Armeniaca vulgaris</name>
    <dbReference type="NCBI Taxonomy" id="36596"/>
    <lineage>
        <taxon>Eukaryota</taxon>
        <taxon>Viridiplantae</taxon>
        <taxon>Streptophyta</taxon>
        <taxon>Embryophyta</taxon>
        <taxon>Tracheophyta</taxon>
        <taxon>Spermatophyta</taxon>
        <taxon>Magnoliopsida</taxon>
        <taxon>eudicotyledons</taxon>
        <taxon>Gunneridae</taxon>
        <taxon>Pentapetalae</taxon>
        <taxon>rosids</taxon>
        <taxon>fabids</taxon>
        <taxon>Rosales</taxon>
        <taxon>Rosaceae</taxon>
        <taxon>Amygdaloideae</taxon>
        <taxon>Amygdaleae</taxon>
        <taxon>Prunus</taxon>
    </lineage>
</organism>
<dbReference type="Proteomes" id="UP000507245">
    <property type="component" value="Unassembled WGS sequence"/>
</dbReference>
<proteinExistence type="predicted"/>
<accession>A0A6J5W9M4</accession>
<protein>
    <submittedName>
        <fullName evidence="2">Uncharacterized protein</fullName>
    </submittedName>
</protein>
<sequence length="81" mass="8787">MVNTVLDHQTQIELCESGSEYPPRNVEDGEVDDDGKSKRTGRVGGGCEGRDNGEGRKGWWVLPNGSEYWVKGRTMGCANGG</sequence>
<evidence type="ECO:0000313" key="2">
    <source>
        <dbReference type="EMBL" id="CAB4297011.1"/>
    </source>
</evidence>
<reference evidence="3" key="1">
    <citation type="journal article" date="2020" name="Genome Biol.">
        <title>Gamete binning: chromosome-level and haplotype-resolved genome assembly enabled by high-throughput single-cell sequencing of gamete genomes.</title>
        <authorList>
            <person name="Campoy J.A."/>
            <person name="Sun H."/>
            <person name="Goel M."/>
            <person name="Jiao W.-B."/>
            <person name="Folz-Donahue K."/>
            <person name="Wang N."/>
            <person name="Rubio M."/>
            <person name="Liu C."/>
            <person name="Kukat C."/>
            <person name="Ruiz D."/>
            <person name="Huettel B."/>
            <person name="Schneeberger K."/>
        </authorList>
    </citation>
    <scope>NUCLEOTIDE SEQUENCE [LARGE SCALE GENOMIC DNA]</scope>
    <source>
        <strain evidence="3">cv. Rojo Pasion</strain>
    </source>
</reference>
<evidence type="ECO:0000313" key="3">
    <source>
        <dbReference type="Proteomes" id="UP000507245"/>
    </source>
</evidence>
<gene>
    <name evidence="2" type="ORF">ORAREDHAP_LOCUS8743</name>
</gene>
<feature type="region of interest" description="Disordered" evidence="1">
    <location>
        <begin position="17"/>
        <end position="58"/>
    </location>
</feature>
<dbReference type="EMBL" id="CAEKKB010000001">
    <property type="protein sequence ID" value="CAB4297011.1"/>
    <property type="molecule type" value="Genomic_DNA"/>
</dbReference>